<sequence>MKFKYVIDNELLQEIFILIFSFVLFTLNDWIFILSWKGFFSGVVYFSILYGHAQFNRHFILPFLWKEQKPLLYFLLTIVAMLIFSGILYEVSTEILYKNCFLYKSSHQKTYQFQLASLAGTLLCILGALQILAYYREQKRNSSMKLISNEVQLNTLKGQLNPHFLFNTFNTLYGISLQYPERTSDMIMQVSQLMRYQVENSAKEYVSLEDEVTFLNSYIELEKERVGYRCAIDVNFDIDPEKNYQIAPMLLITFIENAFKHGACSIKDCFVKISLLVKDNTLILRVINSIPKKKKEIISTKIGIVNTKQRLNIIYPNRYQLDIKPSADIFDVQLEIQLA</sequence>
<reference evidence="3 4" key="1">
    <citation type="submission" date="2016-10" db="EMBL/GenBank/DDBJ databases">
        <authorList>
            <person name="de Groot N.N."/>
        </authorList>
    </citation>
    <scope>NUCLEOTIDE SEQUENCE [LARGE SCALE GENOMIC DNA]</scope>
    <source>
        <strain evidence="3 4">DSM 6793</strain>
    </source>
</reference>
<evidence type="ECO:0000313" key="4">
    <source>
        <dbReference type="Proteomes" id="UP000199514"/>
    </source>
</evidence>
<dbReference type="PANTHER" id="PTHR34220">
    <property type="entry name" value="SENSOR HISTIDINE KINASE YPDA"/>
    <property type="match status" value="1"/>
</dbReference>
<keyword evidence="4" id="KW-1185">Reference proteome</keyword>
<dbReference type="OrthoDB" id="9809908at2"/>
<gene>
    <name evidence="3" type="ORF">SAMN05421780_10832</name>
</gene>
<feature type="transmembrane region" description="Helical" evidence="1">
    <location>
        <begin position="71"/>
        <end position="91"/>
    </location>
</feature>
<feature type="domain" description="Signal transduction histidine kinase internal region" evidence="2">
    <location>
        <begin position="152"/>
        <end position="229"/>
    </location>
</feature>
<feature type="transmembrane region" description="Helical" evidence="1">
    <location>
        <begin position="39"/>
        <end position="59"/>
    </location>
</feature>
<dbReference type="RefSeq" id="WP_091513711.1">
    <property type="nucleotide sequence ID" value="NZ_FOLE01000008.1"/>
</dbReference>
<evidence type="ECO:0000256" key="1">
    <source>
        <dbReference type="SAM" id="Phobius"/>
    </source>
</evidence>
<organism evidence="3 4">
    <name type="scientific">Flexibacter flexilis DSM 6793</name>
    <dbReference type="NCBI Taxonomy" id="927664"/>
    <lineage>
        <taxon>Bacteria</taxon>
        <taxon>Pseudomonadati</taxon>
        <taxon>Bacteroidota</taxon>
        <taxon>Cytophagia</taxon>
        <taxon>Cytophagales</taxon>
        <taxon>Flexibacteraceae</taxon>
        <taxon>Flexibacter</taxon>
    </lineage>
</organism>
<keyword evidence="3" id="KW-0808">Transferase</keyword>
<accession>A0A1I1L4D6</accession>
<name>A0A1I1L4D6_9BACT</name>
<dbReference type="PANTHER" id="PTHR34220:SF7">
    <property type="entry name" value="SENSOR HISTIDINE KINASE YPDA"/>
    <property type="match status" value="1"/>
</dbReference>
<dbReference type="EMBL" id="FOLE01000008">
    <property type="protein sequence ID" value="SFC67382.1"/>
    <property type="molecule type" value="Genomic_DNA"/>
</dbReference>
<feature type="transmembrane region" description="Helical" evidence="1">
    <location>
        <begin position="12"/>
        <end position="33"/>
    </location>
</feature>
<dbReference type="Pfam" id="PF06580">
    <property type="entry name" value="His_kinase"/>
    <property type="match status" value="1"/>
</dbReference>
<feature type="transmembrane region" description="Helical" evidence="1">
    <location>
        <begin position="111"/>
        <end position="135"/>
    </location>
</feature>
<keyword evidence="1" id="KW-1133">Transmembrane helix</keyword>
<dbReference type="GO" id="GO:0000155">
    <property type="term" value="F:phosphorelay sensor kinase activity"/>
    <property type="evidence" value="ECO:0007669"/>
    <property type="project" value="InterPro"/>
</dbReference>
<dbReference type="GO" id="GO:0016020">
    <property type="term" value="C:membrane"/>
    <property type="evidence" value="ECO:0007669"/>
    <property type="project" value="InterPro"/>
</dbReference>
<evidence type="ECO:0000313" key="3">
    <source>
        <dbReference type="EMBL" id="SFC67382.1"/>
    </source>
</evidence>
<dbReference type="AlphaFoldDB" id="A0A1I1L4D6"/>
<dbReference type="InterPro" id="IPR010559">
    <property type="entry name" value="Sig_transdc_His_kin_internal"/>
</dbReference>
<dbReference type="STRING" id="927664.SAMN05421780_10832"/>
<proteinExistence type="predicted"/>
<evidence type="ECO:0000259" key="2">
    <source>
        <dbReference type="Pfam" id="PF06580"/>
    </source>
</evidence>
<keyword evidence="1" id="KW-0472">Membrane</keyword>
<keyword evidence="3" id="KW-0418">Kinase</keyword>
<dbReference type="InterPro" id="IPR050640">
    <property type="entry name" value="Bact_2-comp_sensor_kinase"/>
</dbReference>
<protein>
    <submittedName>
        <fullName evidence="3">Histidine kinase</fullName>
    </submittedName>
</protein>
<keyword evidence="1" id="KW-0812">Transmembrane</keyword>
<dbReference type="Proteomes" id="UP000199514">
    <property type="component" value="Unassembled WGS sequence"/>
</dbReference>